<evidence type="ECO:0000256" key="7">
    <source>
        <dbReference type="ARBA" id="ARBA00022679"/>
    </source>
</evidence>
<dbReference type="Proteomes" id="UP001445335">
    <property type="component" value="Unassembled WGS sequence"/>
</dbReference>
<keyword evidence="6" id="KW-0328">Glycosyltransferase</keyword>
<organism evidence="12 13">
    <name type="scientific">Elliptochloris bilobata</name>
    <dbReference type="NCBI Taxonomy" id="381761"/>
    <lineage>
        <taxon>Eukaryota</taxon>
        <taxon>Viridiplantae</taxon>
        <taxon>Chlorophyta</taxon>
        <taxon>core chlorophytes</taxon>
        <taxon>Trebouxiophyceae</taxon>
        <taxon>Trebouxiophyceae incertae sedis</taxon>
        <taxon>Elliptochloris clade</taxon>
        <taxon>Elliptochloris</taxon>
    </lineage>
</organism>
<comment type="catalytic activity">
    <reaction evidence="10">
        <text>a 1,2-diacyl-3-O-(beta-D-galactosyl)-sn-glycerol + UDP-alpha-D-galactose = a 1,2-diacyl-3-O-[alpha-D-galactosyl-(1-&gt;6)-beta-D-galactosyl]-sn-glycerol + UDP + H(+)</text>
        <dbReference type="Rhea" id="RHEA:10520"/>
        <dbReference type="ChEBI" id="CHEBI:15378"/>
        <dbReference type="ChEBI" id="CHEBI:17615"/>
        <dbReference type="ChEBI" id="CHEBI:28396"/>
        <dbReference type="ChEBI" id="CHEBI:58223"/>
        <dbReference type="ChEBI" id="CHEBI:66914"/>
        <dbReference type="EC" id="2.4.1.241"/>
    </reaction>
</comment>
<comment type="caution">
    <text evidence="12">The sequence shown here is derived from an EMBL/GenBank/DDBJ whole genome shotgun (WGS) entry which is preliminary data.</text>
</comment>
<keyword evidence="5" id="KW-0934">Plastid</keyword>
<reference evidence="12 13" key="1">
    <citation type="journal article" date="2024" name="Nat. Commun.">
        <title>Phylogenomics reveals the evolutionary origins of lichenization in chlorophyte algae.</title>
        <authorList>
            <person name="Puginier C."/>
            <person name="Libourel C."/>
            <person name="Otte J."/>
            <person name="Skaloud P."/>
            <person name="Haon M."/>
            <person name="Grisel S."/>
            <person name="Petersen M."/>
            <person name="Berrin J.G."/>
            <person name="Delaux P.M."/>
            <person name="Dal Grande F."/>
            <person name="Keller J."/>
        </authorList>
    </citation>
    <scope>NUCLEOTIDE SEQUENCE [LARGE SCALE GENOMIC DNA]</scope>
    <source>
        <strain evidence="12 13">SAG 245.80</strain>
    </source>
</reference>
<feature type="domain" description="Glycosyl transferase family 1" evidence="11">
    <location>
        <begin position="243"/>
        <end position="341"/>
    </location>
</feature>
<evidence type="ECO:0000256" key="2">
    <source>
        <dbReference type="ARBA" id="ARBA00004370"/>
    </source>
</evidence>
<dbReference type="PANTHER" id="PTHR46132">
    <property type="entry name" value="DIGALACTOSYLDIACYLGLYCEROL SYNTHASE 2, CHLOROPLASTIC"/>
    <property type="match status" value="1"/>
</dbReference>
<sequence length="481" mass="52403">MPKRGRSDLRDLGRHIAIVTTASLPWRTGTAVNPTLRAAYLAHLYPKLEVTLLLPWLALSDQRHLFPDGLEFASPDVQEAWVRAWVRERAGFDVAFKTTWYPGRYDNAFRSIFAVGDVTQYVPDSEADVAILEEPEHLTWFHHGRRMTDKFNHVVGILHTNYIDYIRRGGHGQPGGPAAARLVYAANRKLVSVHCHKVIKLSDAGQRVRLRLLAAPAPAPHGQAPCAVGGGAPSAPAFTAGAYFIGKALWGKGFTELLALLAAHKAATGNSLRVDAYGAGEDADDIKAKAAERGLALRMHGGVDHLDARLRPFRVFINPSTSDVVATTSAEALAMGKWLLCPVHPSNTFFATFANCLIYTSPANFAAQLRVAESADPGPLSGDDRRRLTWEAATERLLDAAAIDGAEWPHPLARLKDSLTWPLINVAVGIEAVRRVVGAGRFTAHNPGSLLEYDPEAPGPRYSANHVVRHLALGYPEPRIL</sequence>
<evidence type="ECO:0000313" key="13">
    <source>
        <dbReference type="Proteomes" id="UP001445335"/>
    </source>
</evidence>
<dbReference type="InterPro" id="IPR001296">
    <property type="entry name" value="Glyco_trans_1"/>
</dbReference>
<dbReference type="Gene3D" id="3.40.50.2000">
    <property type="entry name" value="Glycogen Phosphorylase B"/>
    <property type="match status" value="1"/>
</dbReference>
<evidence type="ECO:0000313" key="12">
    <source>
        <dbReference type="EMBL" id="KAK9819394.1"/>
    </source>
</evidence>
<dbReference type="AlphaFoldDB" id="A0AAW1QDD4"/>
<evidence type="ECO:0000256" key="3">
    <source>
        <dbReference type="ARBA" id="ARBA00009481"/>
    </source>
</evidence>
<evidence type="ECO:0000256" key="9">
    <source>
        <dbReference type="ARBA" id="ARBA00024055"/>
    </source>
</evidence>
<evidence type="ECO:0000256" key="5">
    <source>
        <dbReference type="ARBA" id="ARBA00022640"/>
    </source>
</evidence>
<evidence type="ECO:0000256" key="8">
    <source>
        <dbReference type="ARBA" id="ARBA00023136"/>
    </source>
</evidence>
<dbReference type="EMBL" id="JALJOU010000120">
    <property type="protein sequence ID" value="KAK9819394.1"/>
    <property type="molecule type" value="Genomic_DNA"/>
</dbReference>
<comment type="similarity">
    <text evidence="3">Belongs to the glycosyltransferase group 1 family. Glycosyltransferase 4 subfamily.</text>
</comment>
<name>A0AAW1QDD4_9CHLO</name>
<evidence type="ECO:0000256" key="1">
    <source>
        <dbReference type="ARBA" id="ARBA00004229"/>
    </source>
</evidence>
<proteinExistence type="inferred from homology"/>
<keyword evidence="13" id="KW-1185">Reference proteome</keyword>
<dbReference type="GO" id="GO:0016020">
    <property type="term" value="C:membrane"/>
    <property type="evidence" value="ECO:0007669"/>
    <property type="project" value="UniProtKB-SubCell"/>
</dbReference>
<accession>A0AAW1QDD4</accession>
<dbReference type="SUPFAM" id="SSF53756">
    <property type="entry name" value="UDP-Glycosyltransferase/glycogen phosphorylase"/>
    <property type="match status" value="1"/>
</dbReference>
<dbReference type="InterPro" id="IPR044525">
    <property type="entry name" value="DGDG1/2"/>
</dbReference>
<dbReference type="PANTHER" id="PTHR46132:SF1">
    <property type="entry name" value="DIGALACTOSYLDIACYLGLYCEROL SYNTHASE 2, CHLOROPLASTIC"/>
    <property type="match status" value="1"/>
</dbReference>
<comment type="subcellular location">
    <subcellularLocation>
        <location evidence="2">Membrane</location>
    </subcellularLocation>
    <subcellularLocation>
        <location evidence="1">Plastid</location>
        <location evidence="1">Chloroplast</location>
    </subcellularLocation>
</comment>
<keyword evidence="7" id="KW-0808">Transferase</keyword>
<evidence type="ECO:0000259" key="11">
    <source>
        <dbReference type="Pfam" id="PF00534"/>
    </source>
</evidence>
<evidence type="ECO:0000256" key="4">
    <source>
        <dbReference type="ARBA" id="ARBA00022528"/>
    </source>
</evidence>
<protein>
    <recommendedName>
        <fullName evidence="9">digalactosyldiacylglycerol synthase</fullName>
        <ecNumber evidence="9">2.4.1.241</ecNumber>
    </recommendedName>
</protein>
<keyword evidence="4" id="KW-0150">Chloroplast</keyword>
<dbReference type="GO" id="GO:0046481">
    <property type="term" value="F:digalactosyldiacylglycerol synthase activity"/>
    <property type="evidence" value="ECO:0007669"/>
    <property type="project" value="UniProtKB-EC"/>
</dbReference>
<dbReference type="Pfam" id="PF00534">
    <property type="entry name" value="Glycos_transf_1"/>
    <property type="match status" value="1"/>
</dbReference>
<keyword evidence="8" id="KW-0472">Membrane</keyword>
<evidence type="ECO:0000256" key="6">
    <source>
        <dbReference type="ARBA" id="ARBA00022676"/>
    </source>
</evidence>
<dbReference type="GO" id="GO:0009507">
    <property type="term" value="C:chloroplast"/>
    <property type="evidence" value="ECO:0007669"/>
    <property type="project" value="UniProtKB-SubCell"/>
</dbReference>
<evidence type="ECO:0000256" key="10">
    <source>
        <dbReference type="ARBA" id="ARBA00048651"/>
    </source>
</evidence>
<dbReference type="EC" id="2.4.1.241" evidence="9"/>
<gene>
    <name evidence="12" type="ORF">WJX81_002552</name>
</gene>